<reference evidence="2" key="1">
    <citation type="journal article" date="2023" name="Mol. Phylogenet. Evol.">
        <title>Genome-scale phylogeny and comparative genomics of the fungal order Sordariales.</title>
        <authorList>
            <person name="Hensen N."/>
            <person name="Bonometti L."/>
            <person name="Westerberg I."/>
            <person name="Brannstrom I.O."/>
            <person name="Guillou S."/>
            <person name="Cros-Aarteil S."/>
            <person name="Calhoun S."/>
            <person name="Haridas S."/>
            <person name="Kuo A."/>
            <person name="Mondo S."/>
            <person name="Pangilinan J."/>
            <person name="Riley R."/>
            <person name="LaButti K."/>
            <person name="Andreopoulos B."/>
            <person name="Lipzen A."/>
            <person name="Chen C."/>
            <person name="Yan M."/>
            <person name="Daum C."/>
            <person name="Ng V."/>
            <person name="Clum A."/>
            <person name="Steindorff A."/>
            <person name="Ohm R.A."/>
            <person name="Martin F."/>
            <person name="Silar P."/>
            <person name="Natvig D.O."/>
            <person name="Lalanne C."/>
            <person name="Gautier V."/>
            <person name="Ament-Velasquez S.L."/>
            <person name="Kruys A."/>
            <person name="Hutchinson M.I."/>
            <person name="Powell A.J."/>
            <person name="Barry K."/>
            <person name="Miller A.N."/>
            <person name="Grigoriev I.V."/>
            <person name="Debuchy R."/>
            <person name="Gladieux P."/>
            <person name="Hiltunen Thoren M."/>
            <person name="Johannesson H."/>
        </authorList>
    </citation>
    <scope>NUCLEOTIDE SEQUENCE</scope>
    <source>
        <strain evidence="2">CBS 731.68</strain>
    </source>
</reference>
<accession>A0AAN6TT46</accession>
<dbReference type="InterPro" id="IPR010730">
    <property type="entry name" value="HET"/>
</dbReference>
<feature type="domain" description="Heterokaryon incompatibility" evidence="1">
    <location>
        <begin position="7"/>
        <end position="64"/>
    </location>
</feature>
<proteinExistence type="predicted"/>
<reference evidence="2" key="2">
    <citation type="submission" date="2023-05" db="EMBL/GenBank/DDBJ databases">
        <authorList>
            <consortium name="Lawrence Berkeley National Laboratory"/>
            <person name="Steindorff A."/>
            <person name="Hensen N."/>
            <person name="Bonometti L."/>
            <person name="Westerberg I."/>
            <person name="Brannstrom I.O."/>
            <person name="Guillou S."/>
            <person name="Cros-Aarteil S."/>
            <person name="Calhoun S."/>
            <person name="Haridas S."/>
            <person name="Kuo A."/>
            <person name="Mondo S."/>
            <person name="Pangilinan J."/>
            <person name="Riley R."/>
            <person name="Labutti K."/>
            <person name="Andreopoulos B."/>
            <person name="Lipzen A."/>
            <person name="Chen C."/>
            <person name="Yanf M."/>
            <person name="Daum C."/>
            <person name="Ng V."/>
            <person name="Clum A."/>
            <person name="Ohm R."/>
            <person name="Martin F."/>
            <person name="Silar P."/>
            <person name="Natvig D."/>
            <person name="Lalanne C."/>
            <person name="Gautier V."/>
            <person name="Ament-Velasquez S.L."/>
            <person name="Kruys A."/>
            <person name="Hutchinson M.I."/>
            <person name="Powell A.J."/>
            <person name="Barry K."/>
            <person name="Miller A.N."/>
            <person name="Grigoriev I.V."/>
            <person name="Debuchy R."/>
            <person name="Gladieux P."/>
            <person name="Thoren M.H."/>
            <person name="Johannesson H."/>
        </authorList>
    </citation>
    <scope>NUCLEOTIDE SEQUENCE</scope>
    <source>
        <strain evidence="2">CBS 731.68</strain>
    </source>
</reference>
<feature type="non-terminal residue" evidence="2">
    <location>
        <position position="1"/>
    </location>
</feature>
<protein>
    <submittedName>
        <fullName evidence="2">Heterokaryon incompatibility</fullName>
    </submittedName>
</protein>
<dbReference type="PANTHER" id="PTHR33112:SF16">
    <property type="entry name" value="HETEROKARYON INCOMPATIBILITY DOMAIN-CONTAINING PROTEIN"/>
    <property type="match status" value="1"/>
</dbReference>
<gene>
    <name evidence="2" type="ORF">N657DRAFT_538887</name>
</gene>
<sequence>TRGLPVDELALTIKDVIRFTRAMEFRYLCVDALCIVQDDDGDKAEELPLMGTFYKQSALTIAAVS</sequence>
<evidence type="ECO:0000259" key="1">
    <source>
        <dbReference type="Pfam" id="PF06985"/>
    </source>
</evidence>
<organism evidence="2 3">
    <name type="scientific">Parathielavia appendiculata</name>
    <dbReference type="NCBI Taxonomy" id="2587402"/>
    <lineage>
        <taxon>Eukaryota</taxon>
        <taxon>Fungi</taxon>
        <taxon>Dikarya</taxon>
        <taxon>Ascomycota</taxon>
        <taxon>Pezizomycotina</taxon>
        <taxon>Sordariomycetes</taxon>
        <taxon>Sordariomycetidae</taxon>
        <taxon>Sordariales</taxon>
        <taxon>Chaetomiaceae</taxon>
        <taxon>Parathielavia</taxon>
    </lineage>
</organism>
<name>A0AAN6TT46_9PEZI</name>
<dbReference type="Pfam" id="PF06985">
    <property type="entry name" value="HET"/>
    <property type="match status" value="1"/>
</dbReference>
<dbReference type="GeneID" id="87824578"/>
<dbReference type="AlphaFoldDB" id="A0AAN6TT46"/>
<dbReference type="Proteomes" id="UP001302602">
    <property type="component" value="Unassembled WGS sequence"/>
</dbReference>
<dbReference type="PANTHER" id="PTHR33112">
    <property type="entry name" value="DOMAIN PROTEIN, PUTATIVE-RELATED"/>
    <property type="match status" value="1"/>
</dbReference>
<evidence type="ECO:0000313" key="3">
    <source>
        <dbReference type="Proteomes" id="UP001302602"/>
    </source>
</evidence>
<evidence type="ECO:0000313" key="2">
    <source>
        <dbReference type="EMBL" id="KAK4119581.1"/>
    </source>
</evidence>
<comment type="caution">
    <text evidence="2">The sequence shown here is derived from an EMBL/GenBank/DDBJ whole genome shotgun (WGS) entry which is preliminary data.</text>
</comment>
<dbReference type="EMBL" id="MU853247">
    <property type="protein sequence ID" value="KAK4119581.1"/>
    <property type="molecule type" value="Genomic_DNA"/>
</dbReference>
<feature type="non-terminal residue" evidence="2">
    <location>
        <position position="65"/>
    </location>
</feature>
<dbReference type="RefSeq" id="XP_062643354.1">
    <property type="nucleotide sequence ID" value="XM_062787808.1"/>
</dbReference>
<keyword evidence="3" id="KW-1185">Reference proteome</keyword>